<reference evidence="1 2" key="1">
    <citation type="submission" date="2018-06" db="EMBL/GenBank/DDBJ databases">
        <title>Isolation of heavy metals resistant Paenibacillus silvae NC2 from Gold-Copper mine in ZiJin, China.</title>
        <authorList>
            <person name="Xu J."/>
            <person name="Mazhar H.S."/>
            <person name="Rensing C."/>
        </authorList>
    </citation>
    <scope>NUCLEOTIDE SEQUENCE [LARGE SCALE GENOMIC DNA]</scope>
    <source>
        <strain evidence="1 2">NC2</strain>
    </source>
</reference>
<evidence type="ECO:0000313" key="1">
    <source>
        <dbReference type="EMBL" id="PZT51916.1"/>
    </source>
</evidence>
<dbReference type="EMBL" id="QKWW01000160">
    <property type="protein sequence ID" value="PZT51916.1"/>
    <property type="molecule type" value="Genomic_DNA"/>
</dbReference>
<sequence>MNTQNKDPKVFEFLTKEDLIMYTSLILELAIRHMDRYNRYIKELEKFIVENDKFRYTDYKEIEDKLNTPQNHLLNLFGDNSKNAASYLRIRRIMKEKKEKFNIDYIEHDQDTREIHNHLYKTRNYEHHVTDSKIMEWGLYRKRQLVAMPYINWPTEEIKINYSEYLEKESVVHNYEAAKQMQDYFKKLLQLMKKDYSLLIGKSMKVSRVTHAVSNTNDLFQISENGQSRHLGKRKKM</sequence>
<dbReference type="Proteomes" id="UP000249204">
    <property type="component" value="Unassembled WGS sequence"/>
</dbReference>
<evidence type="ECO:0000313" key="2">
    <source>
        <dbReference type="Proteomes" id="UP000249204"/>
    </source>
</evidence>
<organism evidence="1 2">
    <name type="scientific">Paenibacillus silvae</name>
    <dbReference type="NCBI Taxonomy" id="1325358"/>
    <lineage>
        <taxon>Bacteria</taxon>
        <taxon>Bacillati</taxon>
        <taxon>Bacillota</taxon>
        <taxon>Bacilli</taxon>
        <taxon>Bacillales</taxon>
        <taxon>Paenibacillaceae</taxon>
        <taxon>Paenibacillus</taxon>
    </lineage>
</organism>
<accession>A0A2W6P174</accession>
<protein>
    <submittedName>
        <fullName evidence="1">Uncharacterized protein</fullName>
    </submittedName>
</protein>
<comment type="caution">
    <text evidence="1">The sequence shown here is derived from an EMBL/GenBank/DDBJ whole genome shotgun (WGS) entry which is preliminary data.</text>
</comment>
<dbReference type="RefSeq" id="WP_111273813.1">
    <property type="nucleotide sequence ID" value="NZ_QKWW01000160.1"/>
</dbReference>
<dbReference type="AlphaFoldDB" id="A0A2W6P174"/>
<proteinExistence type="predicted"/>
<name>A0A2W6P174_9BACL</name>
<gene>
    <name evidence="1" type="ORF">DN757_30175</name>
</gene>